<feature type="transmembrane region" description="Helical" evidence="1">
    <location>
        <begin position="56"/>
        <end position="78"/>
    </location>
</feature>
<dbReference type="EMBL" id="JAUHPW010000003">
    <property type="protein sequence ID" value="MDN4475109.1"/>
    <property type="molecule type" value="Genomic_DNA"/>
</dbReference>
<evidence type="ECO:0000313" key="3">
    <source>
        <dbReference type="Proteomes" id="UP001172728"/>
    </source>
</evidence>
<dbReference type="Pfam" id="PF05656">
    <property type="entry name" value="DUF805"/>
    <property type="match status" value="1"/>
</dbReference>
<keyword evidence="1" id="KW-0812">Transmembrane</keyword>
<evidence type="ECO:0000313" key="2">
    <source>
        <dbReference type="EMBL" id="MDN4475109.1"/>
    </source>
</evidence>
<keyword evidence="1" id="KW-0472">Membrane</keyword>
<dbReference type="Proteomes" id="UP001172728">
    <property type="component" value="Unassembled WGS sequence"/>
</dbReference>
<sequence length="124" mass="13556">MGGYTTALKRYAEFSGRSRRAEYWGFVLVNVLISVAFSILLAVAGYDYETMEASGFAIVILVVFGLYGLAILIPSLALQWRRYQDIGWPGAVSIIGWFVGLLTLVVSFIPGNDGPNQYGPDPKA</sequence>
<dbReference type="InterPro" id="IPR008523">
    <property type="entry name" value="DUF805"/>
</dbReference>
<proteinExistence type="predicted"/>
<accession>A0ABT8G7J0</accession>
<organism evidence="2 3">
    <name type="scientific">Demequina litoralis</name>
    <dbReference type="NCBI Taxonomy" id="3051660"/>
    <lineage>
        <taxon>Bacteria</taxon>
        <taxon>Bacillati</taxon>
        <taxon>Actinomycetota</taxon>
        <taxon>Actinomycetes</taxon>
        <taxon>Micrococcales</taxon>
        <taxon>Demequinaceae</taxon>
        <taxon>Demequina</taxon>
    </lineage>
</organism>
<dbReference type="PANTHER" id="PTHR34980">
    <property type="entry name" value="INNER MEMBRANE PROTEIN-RELATED-RELATED"/>
    <property type="match status" value="1"/>
</dbReference>
<comment type="caution">
    <text evidence="2">The sequence shown here is derived from an EMBL/GenBank/DDBJ whole genome shotgun (WGS) entry which is preliminary data.</text>
</comment>
<keyword evidence="1" id="KW-1133">Transmembrane helix</keyword>
<keyword evidence="3" id="KW-1185">Reference proteome</keyword>
<reference evidence="2" key="1">
    <citation type="submission" date="2023-06" db="EMBL/GenBank/DDBJ databases">
        <title>Sysu t00192.</title>
        <authorList>
            <person name="Gao L."/>
            <person name="Fang B.-Z."/>
            <person name="Li W.-J."/>
        </authorList>
    </citation>
    <scope>NUCLEOTIDE SEQUENCE</scope>
    <source>
        <strain evidence="2">SYSU T00192</strain>
    </source>
</reference>
<dbReference type="PANTHER" id="PTHR34980:SF2">
    <property type="entry name" value="INNER MEMBRANE PROTEIN YHAH-RELATED"/>
    <property type="match status" value="1"/>
</dbReference>
<dbReference type="RefSeq" id="WP_301131563.1">
    <property type="nucleotide sequence ID" value="NZ_JAUHPW010000003.1"/>
</dbReference>
<protein>
    <submittedName>
        <fullName evidence="2">DUF805 domain-containing protein</fullName>
    </submittedName>
</protein>
<feature type="transmembrane region" description="Helical" evidence="1">
    <location>
        <begin position="90"/>
        <end position="109"/>
    </location>
</feature>
<gene>
    <name evidence="2" type="ORF">QQX09_04460</name>
</gene>
<evidence type="ECO:0000256" key="1">
    <source>
        <dbReference type="SAM" id="Phobius"/>
    </source>
</evidence>
<name>A0ABT8G7J0_9MICO</name>
<feature type="transmembrane region" description="Helical" evidence="1">
    <location>
        <begin position="21"/>
        <end position="44"/>
    </location>
</feature>